<evidence type="ECO:0000313" key="3">
    <source>
        <dbReference type="Proteomes" id="UP000481852"/>
    </source>
</evidence>
<proteinExistence type="inferred from homology"/>
<dbReference type="InterPro" id="IPR011048">
    <property type="entry name" value="Haem_d1_sf"/>
</dbReference>
<dbReference type="PANTHER" id="PTHR30344:SF1">
    <property type="entry name" value="6-PHOSPHOGLUCONOLACTONASE"/>
    <property type="match status" value="1"/>
</dbReference>
<dbReference type="GO" id="GO:0017057">
    <property type="term" value="F:6-phosphogluconolactonase activity"/>
    <property type="evidence" value="ECO:0007669"/>
    <property type="project" value="TreeGrafter"/>
</dbReference>
<dbReference type="EMBL" id="VULZ01000009">
    <property type="protein sequence ID" value="MSS15158.1"/>
    <property type="molecule type" value="Genomic_DNA"/>
</dbReference>
<evidence type="ECO:0000313" key="2">
    <source>
        <dbReference type="EMBL" id="MSS15158.1"/>
    </source>
</evidence>
<keyword evidence="3" id="KW-1185">Reference proteome</keyword>
<dbReference type="GO" id="GO:0005829">
    <property type="term" value="C:cytosol"/>
    <property type="evidence" value="ECO:0007669"/>
    <property type="project" value="TreeGrafter"/>
</dbReference>
<comment type="caution">
    <text evidence="2">The sequence shown here is derived from an EMBL/GenBank/DDBJ whole genome shotgun (WGS) entry which is preliminary data.</text>
</comment>
<sequence>MNNEKKYVAYVGTYTHGSSIGIHVYDIDNETRRLTERNVVPVHNSSYITKSRRGNYLYSIADEGVEVLKIEQDGGLTPINKVDIDGMRGCYLSTDVSGKFLFVGGYHDGKVTVVHTHRDGRLGSVLDGVFHQGLGSVAERSFRPHVSCVIPTPDDRYLVAVDNGIDQAKIYKVTPVTGKLHLYDILRFPLDSGPRLMCFSKDGRFAYVNCEILNQILVYSYNGDANPMFELVQRVTSIMDDKDVSSASCALKVSPSGKYLYTSSAGENTVGIFRIDQETGMLSKVLILPISGGYPKDIDVLPDEKTLIVLCHESNYMRFFTVDYEKGTLVMRGKQQYVETPNCIMISETPQSAGKTPGEQGES</sequence>
<dbReference type="InterPro" id="IPR019405">
    <property type="entry name" value="Lactonase_7-beta_prop"/>
</dbReference>
<comment type="similarity">
    <text evidence="1">Belongs to the cycloisomerase 2 family.</text>
</comment>
<protein>
    <submittedName>
        <fullName evidence="2">Lactonase family protein</fullName>
    </submittedName>
</protein>
<organism evidence="2 3">
    <name type="scientific">Porcincola intestinalis</name>
    <dbReference type="NCBI Taxonomy" id="2606632"/>
    <lineage>
        <taxon>Bacteria</taxon>
        <taxon>Bacillati</taxon>
        <taxon>Bacillota</taxon>
        <taxon>Clostridia</taxon>
        <taxon>Lachnospirales</taxon>
        <taxon>Lachnospiraceae</taxon>
        <taxon>Porcincola</taxon>
    </lineage>
</organism>
<evidence type="ECO:0000256" key="1">
    <source>
        <dbReference type="ARBA" id="ARBA00005564"/>
    </source>
</evidence>
<name>A0A6L5X6V4_9FIRM</name>
<dbReference type="InterPro" id="IPR015943">
    <property type="entry name" value="WD40/YVTN_repeat-like_dom_sf"/>
</dbReference>
<dbReference type="SUPFAM" id="SSF51004">
    <property type="entry name" value="C-terminal (heme d1) domain of cytochrome cd1-nitrite reductase"/>
    <property type="match status" value="1"/>
</dbReference>
<gene>
    <name evidence="2" type="ORF">FYJ35_08950</name>
</gene>
<dbReference type="RefSeq" id="WP_154525729.1">
    <property type="nucleotide sequence ID" value="NZ_JAQYJL010000022.1"/>
</dbReference>
<dbReference type="Proteomes" id="UP000481852">
    <property type="component" value="Unassembled WGS sequence"/>
</dbReference>
<accession>A0A6L5X6V4</accession>
<reference evidence="2 3" key="1">
    <citation type="submission" date="2019-08" db="EMBL/GenBank/DDBJ databases">
        <title>In-depth cultivation of the pig gut microbiome towards novel bacterial diversity and tailored functional studies.</title>
        <authorList>
            <person name="Wylensek D."/>
            <person name="Hitch T.C.A."/>
            <person name="Clavel T."/>
        </authorList>
    </citation>
    <scope>NUCLEOTIDE SEQUENCE [LARGE SCALE GENOMIC DNA]</scope>
    <source>
        <strain evidence="2 3">Oil+RF-744-WCA-WT-11</strain>
    </source>
</reference>
<dbReference type="PANTHER" id="PTHR30344">
    <property type="entry name" value="6-PHOSPHOGLUCONOLACTONASE-RELATED"/>
    <property type="match status" value="1"/>
</dbReference>
<dbReference type="AlphaFoldDB" id="A0A6L5X6V4"/>
<dbReference type="Gene3D" id="2.130.10.10">
    <property type="entry name" value="YVTN repeat-like/Quinoprotein amine dehydrogenase"/>
    <property type="match status" value="1"/>
</dbReference>
<dbReference type="Pfam" id="PF10282">
    <property type="entry name" value="Lactonase"/>
    <property type="match status" value="1"/>
</dbReference>
<dbReference type="InterPro" id="IPR050282">
    <property type="entry name" value="Cycloisomerase_2"/>
</dbReference>